<evidence type="ECO:0000313" key="9">
    <source>
        <dbReference type="Proteomes" id="UP000824102"/>
    </source>
</evidence>
<name>A0A9D2G392_9FIRM</name>
<organism evidence="8 9">
    <name type="scientific">Candidatus Gallimonas intestinavium</name>
    <dbReference type="NCBI Taxonomy" id="2838603"/>
    <lineage>
        <taxon>Bacteria</taxon>
        <taxon>Bacillati</taxon>
        <taxon>Bacillota</taxon>
        <taxon>Clostridia</taxon>
        <taxon>Candidatus Gallimonas</taxon>
    </lineage>
</organism>
<dbReference type="PANTHER" id="PTHR43823:SF3">
    <property type="entry name" value="MULTIDRUG EXPORT PROTEIN MEPA"/>
    <property type="match status" value="1"/>
</dbReference>
<evidence type="ECO:0000256" key="4">
    <source>
        <dbReference type="ARBA" id="ARBA00022692"/>
    </source>
</evidence>
<sequence length="454" mass="48964">MDQTFMKEKPILPLVLKMALPIVLSMLINSLYNIVDSYFVAQWKESAMTAVSLVFPLQNLANAVGIGFGVGINAAVAFYLGAERYREADRASTLGVMLNAVHGVLLAGLCALLIAPFLRMFTGDEETIAYGLEYFYVVIAFSPVLTLSLAFEKILQATGKMVTTMFCMAVGAVANIILDPIFISGLGPIPEMGVMGAALATGIGQCLSLLAYLIVFWRANIPVKLRLGKATKEKIALKLYAVGIPASLNMALPSFMITLLNAILAAFAETYVLILGVYYKLQTFIYFTVSGIVQGIRPLVGYNLGAGRRDRVLSIFRLTLLLSIGVMAVGTILCLVIPQQLMGLFSQTQETIEAGASALRIISAGFVVSALSVVISGTFEGLGMGMPSLVISLLRYLAIVLIAYLLSLPFGAVGVWHAFWVTELLSAILSCLLFFVRFLRKHPKESAPDTQKSA</sequence>
<evidence type="ECO:0000256" key="6">
    <source>
        <dbReference type="ARBA" id="ARBA00023136"/>
    </source>
</evidence>
<evidence type="ECO:0000256" key="5">
    <source>
        <dbReference type="ARBA" id="ARBA00022989"/>
    </source>
</evidence>
<dbReference type="GO" id="GO:0005886">
    <property type="term" value="C:plasma membrane"/>
    <property type="evidence" value="ECO:0007669"/>
    <property type="project" value="UniProtKB-SubCell"/>
</dbReference>
<keyword evidence="5 7" id="KW-1133">Transmembrane helix</keyword>
<dbReference type="AlphaFoldDB" id="A0A9D2G392"/>
<gene>
    <name evidence="8" type="ORF">H9964_01585</name>
</gene>
<comment type="subcellular location">
    <subcellularLocation>
        <location evidence="1">Cell membrane</location>
        <topology evidence="1">Multi-pass membrane protein</topology>
    </subcellularLocation>
</comment>
<feature type="transmembrane region" description="Helical" evidence="7">
    <location>
        <begin position="318"/>
        <end position="338"/>
    </location>
</feature>
<evidence type="ECO:0000313" key="8">
    <source>
        <dbReference type="EMBL" id="HIZ72254.1"/>
    </source>
</evidence>
<dbReference type="GO" id="GO:0042910">
    <property type="term" value="F:xenobiotic transmembrane transporter activity"/>
    <property type="evidence" value="ECO:0007669"/>
    <property type="project" value="InterPro"/>
</dbReference>
<evidence type="ECO:0000256" key="7">
    <source>
        <dbReference type="SAM" id="Phobius"/>
    </source>
</evidence>
<keyword evidence="3" id="KW-1003">Cell membrane</keyword>
<feature type="transmembrane region" description="Helical" evidence="7">
    <location>
        <begin position="393"/>
        <end position="412"/>
    </location>
</feature>
<feature type="transmembrane region" description="Helical" evidence="7">
    <location>
        <begin position="12"/>
        <end position="35"/>
    </location>
</feature>
<feature type="transmembrane region" description="Helical" evidence="7">
    <location>
        <begin position="60"/>
        <end position="82"/>
    </location>
</feature>
<evidence type="ECO:0000256" key="2">
    <source>
        <dbReference type="ARBA" id="ARBA00022448"/>
    </source>
</evidence>
<keyword evidence="4 7" id="KW-0812">Transmembrane</keyword>
<keyword evidence="2" id="KW-0813">Transport</keyword>
<dbReference type="PIRSF" id="PIRSF006603">
    <property type="entry name" value="DinF"/>
    <property type="match status" value="1"/>
</dbReference>
<comment type="caution">
    <text evidence="8">The sequence shown here is derived from an EMBL/GenBank/DDBJ whole genome shotgun (WGS) entry which is preliminary data.</text>
</comment>
<dbReference type="InterPro" id="IPR051327">
    <property type="entry name" value="MATE_MepA_subfamily"/>
</dbReference>
<evidence type="ECO:0000256" key="1">
    <source>
        <dbReference type="ARBA" id="ARBA00004651"/>
    </source>
</evidence>
<dbReference type="Pfam" id="PF01554">
    <property type="entry name" value="MatE"/>
    <property type="match status" value="2"/>
</dbReference>
<dbReference type="InterPro" id="IPR002528">
    <property type="entry name" value="MATE_fam"/>
</dbReference>
<dbReference type="PANTHER" id="PTHR43823">
    <property type="entry name" value="SPORULATION PROTEIN YKVU"/>
    <property type="match status" value="1"/>
</dbReference>
<proteinExistence type="predicted"/>
<dbReference type="NCBIfam" id="TIGR00797">
    <property type="entry name" value="matE"/>
    <property type="match status" value="1"/>
</dbReference>
<feature type="transmembrane region" description="Helical" evidence="7">
    <location>
        <begin position="418"/>
        <end position="436"/>
    </location>
</feature>
<dbReference type="GO" id="GO:0015297">
    <property type="term" value="F:antiporter activity"/>
    <property type="evidence" value="ECO:0007669"/>
    <property type="project" value="InterPro"/>
</dbReference>
<feature type="transmembrane region" description="Helical" evidence="7">
    <location>
        <begin position="163"/>
        <end position="183"/>
    </location>
</feature>
<feature type="transmembrane region" description="Helical" evidence="7">
    <location>
        <begin position="284"/>
        <end position="306"/>
    </location>
</feature>
<protein>
    <submittedName>
        <fullName evidence="8">MATE family efflux transporter</fullName>
    </submittedName>
</protein>
<reference evidence="8" key="2">
    <citation type="submission" date="2021-04" db="EMBL/GenBank/DDBJ databases">
        <authorList>
            <person name="Gilroy R."/>
        </authorList>
    </citation>
    <scope>NUCLEOTIDE SEQUENCE</scope>
    <source>
        <strain evidence="8">ChiW7-2402</strain>
    </source>
</reference>
<dbReference type="Proteomes" id="UP000824102">
    <property type="component" value="Unassembled WGS sequence"/>
</dbReference>
<dbReference type="EMBL" id="DXBB01000033">
    <property type="protein sequence ID" value="HIZ72254.1"/>
    <property type="molecule type" value="Genomic_DNA"/>
</dbReference>
<feature type="transmembrane region" description="Helical" evidence="7">
    <location>
        <begin position="358"/>
        <end position="381"/>
    </location>
</feature>
<dbReference type="InterPro" id="IPR048279">
    <property type="entry name" value="MdtK-like"/>
</dbReference>
<feature type="transmembrane region" description="Helical" evidence="7">
    <location>
        <begin position="134"/>
        <end position="151"/>
    </location>
</feature>
<feature type="transmembrane region" description="Helical" evidence="7">
    <location>
        <begin position="195"/>
        <end position="218"/>
    </location>
</feature>
<evidence type="ECO:0000256" key="3">
    <source>
        <dbReference type="ARBA" id="ARBA00022475"/>
    </source>
</evidence>
<reference evidence="8" key="1">
    <citation type="journal article" date="2021" name="PeerJ">
        <title>Extensive microbial diversity within the chicken gut microbiome revealed by metagenomics and culture.</title>
        <authorList>
            <person name="Gilroy R."/>
            <person name="Ravi A."/>
            <person name="Getino M."/>
            <person name="Pursley I."/>
            <person name="Horton D.L."/>
            <person name="Alikhan N.F."/>
            <person name="Baker D."/>
            <person name="Gharbi K."/>
            <person name="Hall N."/>
            <person name="Watson M."/>
            <person name="Adriaenssens E.M."/>
            <person name="Foster-Nyarko E."/>
            <person name="Jarju S."/>
            <person name="Secka A."/>
            <person name="Antonio M."/>
            <person name="Oren A."/>
            <person name="Chaudhuri R.R."/>
            <person name="La Ragione R."/>
            <person name="Hildebrand F."/>
            <person name="Pallen M.J."/>
        </authorList>
    </citation>
    <scope>NUCLEOTIDE SEQUENCE</scope>
    <source>
        <strain evidence="8">ChiW7-2402</strain>
    </source>
</reference>
<keyword evidence="6 7" id="KW-0472">Membrane</keyword>
<accession>A0A9D2G392</accession>
<feature type="transmembrane region" description="Helical" evidence="7">
    <location>
        <begin position="94"/>
        <end position="114"/>
    </location>
</feature>